<proteinExistence type="predicted"/>
<dbReference type="PANTHER" id="PTHR37534:SF38">
    <property type="entry name" value="ZN(2)-C6 FUNGAL-TYPE DOMAIN-CONTAINING PROTEIN"/>
    <property type="match status" value="1"/>
</dbReference>
<comment type="caution">
    <text evidence="4">The sequence shown here is derived from an EMBL/GenBank/DDBJ whole genome shotgun (WGS) entry which is preliminary data.</text>
</comment>
<dbReference type="InterPro" id="IPR021858">
    <property type="entry name" value="Fun_TF"/>
</dbReference>
<keyword evidence="2" id="KW-0539">Nucleus</keyword>
<dbReference type="Proteomes" id="UP001610446">
    <property type="component" value="Unassembled WGS sequence"/>
</dbReference>
<accession>A0ABR4JSD5</accession>
<comment type="subcellular location">
    <subcellularLocation>
        <location evidence="1">Nucleus</location>
    </subcellularLocation>
</comment>
<evidence type="ECO:0000256" key="1">
    <source>
        <dbReference type="ARBA" id="ARBA00004123"/>
    </source>
</evidence>
<evidence type="ECO:0000256" key="2">
    <source>
        <dbReference type="ARBA" id="ARBA00023242"/>
    </source>
</evidence>
<organism evidence="4 5">
    <name type="scientific">Aspergillus pseudoustus</name>
    <dbReference type="NCBI Taxonomy" id="1810923"/>
    <lineage>
        <taxon>Eukaryota</taxon>
        <taxon>Fungi</taxon>
        <taxon>Dikarya</taxon>
        <taxon>Ascomycota</taxon>
        <taxon>Pezizomycotina</taxon>
        <taxon>Eurotiomycetes</taxon>
        <taxon>Eurotiomycetidae</taxon>
        <taxon>Eurotiales</taxon>
        <taxon>Aspergillaceae</taxon>
        <taxon>Aspergillus</taxon>
        <taxon>Aspergillus subgen. Nidulantes</taxon>
    </lineage>
</organism>
<protein>
    <submittedName>
        <fullName evidence="4">Fungal-specific transcription factor domain-containing protein</fullName>
    </submittedName>
</protein>
<gene>
    <name evidence="4" type="ORF">BJY01DRAFT_248870</name>
</gene>
<sequence>MALPRRLENANKKKFEDVGQSQRVQKINQIVPWLRRIFCLSKRSTDKLTSTLANVRSYCLGMEDSWETRKDELRTLYITEGMTVCEVQREMRRRFDFHASVKQYRRQFKAWGFEKYRTSADWKIIGYKVMKRHREGKESVVAVNGNVLPDKKLTKETARHTLTTFEALQLDHGTVPNTPEGVLIHTPPEIIVLDWDTPDGGSDSTWTGRFTSTVNVLTHQIDSVSQAVHFMLDAVETDQDRSVIADFARNAGALLQVLRDKDNPCKRLAHGDLHLLQSLMCLPFLQPSVLYQPERLPENRIFHIYRTVMQLEDTFYERLARELDLQESTIITCLLLGWETFCLRQTVHKGRELRTCNKHIVGTHAPRALRLQQFVVDFVTHYFRHYFRPPSLRSSDLRPMKNPGSHHVLIALLANHETQSLDAPFAGILQCISQITRFRDRIREATNMGGQPAPVLRDELPVDAVNIDTLIRTWKAPDFLTTPGRCLAELYRQSAWAYLYRTARHPRPDAKFQQVVDDGLSCLEQLPCTYRAQDFVAMPLFLLACSAFDENQRIRIEGALHSLTAHSGWTEIDSLSVAIRKVWEVMDEDPASSWDWEKIVNDAGNHRDITNF</sequence>
<dbReference type="InterPro" id="IPR025676">
    <property type="entry name" value="Clr5_dom"/>
</dbReference>
<evidence type="ECO:0000259" key="3">
    <source>
        <dbReference type="Pfam" id="PF14420"/>
    </source>
</evidence>
<dbReference type="Pfam" id="PF11951">
    <property type="entry name" value="Fungal_trans_2"/>
    <property type="match status" value="1"/>
</dbReference>
<dbReference type="EMBL" id="JBFXLU010000095">
    <property type="protein sequence ID" value="KAL2842919.1"/>
    <property type="molecule type" value="Genomic_DNA"/>
</dbReference>
<evidence type="ECO:0000313" key="5">
    <source>
        <dbReference type="Proteomes" id="UP001610446"/>
    </source>
</evidence>
<name>A0ABR4JSD5_9EURO</name>
<reference evidence="4 5" key="1">
    <citation type="submission" date="2024-07" db="EMBL/GenBank/DDBJ databases">
        <title>Section-level genome sequencing and comparative genomics of Aspergillus sections Usti and Cavernicolus.</title>
        <authorList>
            <consortium name="Lawrence Berkeley National Laboratory"/>
            <person name="Nybo J.L."/>
            <person name="Vesth T.C."/>
            <person name="Theobald S."/>
            <person name="Frisvad J.C."/>
            <person name="Larsen T.O."/>
            <person name="Kjaerboelling I."/>
            <person name="Rothschild-Mancinelli K."/>
            <person name="Lyhne E.K."/>
            <person name="Kogle M.E."/>
            <person name="Barry K."/>
            <person name="Clum A."/>
            <person name="Na H."/>
            <person name="Ledsgaard L."/>
            <person name="Lin J."/>
            <person name="Lipzen A."/>
            <person name="Kuo A."/>
            <person name="Riley R."/>
            <person name="Mondo S."/>
            <person name="Labutti K."/>
            <person name="Haridas S."/>
            <person name="Pangalinan J."/>
            <person name="Salamov A.A."/>
            <person name="Simmons B.A."/>
            <person name="Magnuson J.K."/>
            <person name="Chen J."/>
            <person name="Drula E."/>
            <person name="Henrissat B."/>
            <person name="Wiebenga A."/>
            <person name="Lubbers R.J."/>
            <person name="Gomes A.C."/>
            <person name="Makela M.R."/>
            <person name="Stajich J."/>
            <person name="Grigoriev I.V."/>
            <person name="Mortensen U.H."/>
            <person name="De Vries R.P."/>
            <person name="Baker S.E."/>
            <person name="Andersen M.R."/>
        </authorList>
    </citation>
    <scope>NUCLEOTIDE SEQUENCE [LARGE SCALE GENOMIC DNA]</scope>
    <source>
        <strain evidence="4 5">CBS 123904</strain>
    </source>
</reference>
<keyword evidence="5" id="KW-1185">Reference proteome</keyword>
<dbReference type="PANTHER" id="PTHR37534">
    <property type="entry name" value="TRANSCRIPTIONAL ACTIVATOR PROTEIN UGA3"/>
    <property type="match status" value="1"/>
</dbReference>
<dbReference type="Pfam" id="PF14420">
    <property type="entry name" value="Clr5"/>
    <property type="match status" value="1"/>
</dbReference>
<feature type="domain" description="Clr5" evidence="3">
    <location>
        <begin position="62"/>
        <end position="115"/>
    </location>
</feature>
<evidence type="ECO:0000313" key="4">
    <source>
        <dbReference type="EMBL" id="KAL2842919.1"/>
    </source>
</evidence>